<feature type="domain" description="ABC transmembrane type-1" evidence="11">
    <location>
        <begin position="754"/>
        <end position="1030"/>
    </location>
</feature>
<feature type="domain" description="ABC transmembrane type-1" evidence="11">
    <location>
        <begin position="105"/>
        <end position="374"/>
    </location>
</feature>
<sequence>MAKDPPNGLRPNPEPSIRNIFSFLTFAHVDPMIFRAWRNPLQESDAFKLQDKYEAQYVTDRFEKAWNSQKGRKSISLALARSFMLPWLLAFFPKLVHDTAYFIPALLLPLWTDYIAELAEQSWTTKLVLQCMAIATGLWLVYITQAITLGLYFWTVARVGMQGRVALGHAVFRKTLRLPDAIRTQSSSGRMLNLMFTDSQSIERLMTFLHIAWSAPYQLTVAVGMLVYKLGPAGLIGLAILFCLLPVNSVIANILTKQRRALSTFMDARVQATNETLTGMRVIKLFGFEMKQETSINKRRLKEIKMLLQIAFVKAINWFSVWSSPLAVTIATFAMFAILGNELTTGTTFSALYLLQMIQFPVAFLPTLITMLSSTKVSFERLEHFLNLPEISTDITVDPESDDAIRISGKPDFAYELPDDSVAVGSLLQDISTAGMSPTKRLLHWRKLRAARKEAMVPKATKVILHDVDLAIPRGKLTMVVGAVGAGKTSLLSAMLGEMRLIESPDAEEPATVTVTGPMAVATQSAWIANKTLRDNIIFGRPYDEALYRKVLWASCLVDDLKQFEAGDLVEIGEKGITLSGGQKQRVAIARALYSLQDRDIFVFDDPLAAVDAHVAKSLFARAFDTMLKGKTIVLVTHQVQYLTRADFLVALEDGTVARTGWVADLKAQGELRKYAADCCKPGDELEPESLQMSGDTTPEPDGDLDAADLDSIQLSVSGEKGKTITKETRAKGAVSLVLYGRYLVLMGGPLGLVAILAMFVVAQGATALTSFVLTWWSDGGLTRNTALALYISLGVFALFANLFRNFSISFLAVRAGWQIHRKALKRMLKAPMSYFETTPTGRILNRFSKDLEGVDTTLPATLLSMMQLLMRLIFNLLSIVVVNPVFLPLLLPVMAFYLFIRHIYQATARELKRMISVSRSPIFAQFEEAVSGLPTLRAFGVGQRYIKENAASTDANMRFYYYSVMISRWLGVRLETLGGLIVFLICVSSIVIAPSGLISTAFLSLALTISLNSTSMLAMLIRQTSMMEAEMNAIERMTELYKLPQEKPFRSSVSKELKASQWPQTGSIVFRDLKVRYRPELPVVLSIADLIIADGQKVGVVGRTGSGKSTLFNVLFRIIEADEGSSVTVDNRCIQDLGLHDVRHALAIIPQDPVLFNATLRYNLDPYDEFTDDEIWEKLELVSMRHVFTTLADPIREGGANLSQGQRQLLCIARAVLRNSRVICLDEATASVDMETDTVIQTMIREQFKDKTVLTVAHRLNTVIDSDRILVLDQGAVAEFGTPADLVQAGGIFESLVVESGHEDDLRQQALAAGGLE</sequence>
<dbReference type="PANTHER" id="PTHR24223:SF443">
    <property type="entry name" value="MULTIDRUG-RESISTANCE LIKE PROTEIN 1, ISOFORM I"/>
    <property type="match status" value="1"/>
</dbReference>
<feature type="transmembrane region" description="Helical" evidence="9">
    <location>
        <begin position="351"/>
        <end position="372"/>
    </location>
</feature>
<dbReference type="PROSITE" id="PS50929">
    <property type="entry name" value="ABC_TM1F"/>
    <property type="match status" value="2"/>
</dbReference>
<feature type="domain" description="ABC transporter" evidence="10">
    <location>
        <begin position="1071"/>
        <end position="1300"/>
    </location>
</feature>
<dbReference type="GO" id="GO:0005524">
    <property type="term" value="F:ATP binding"/>
    <property type="evidence" value="ECO:0007669"/>
    <property type="project" value="UniProtKB-KW"/>
</dbReference>
<evidence type="ECO:0000256" key="8">
    <source>
        <dbReference type="ARBA" id="ARBA00023136"/>
    </source>
</evidence>
<dbReference type="CDD" id="cd03244">
    <property type="entry name" value="ABCC_MRP_domain2"/>
    <property type="match status" value="1"/>
</dbReference>
<feature type="domain" description="ABC transporter" evidence="10">
    <location>
        <begin position="443"/>
        <end position="679"/>
    </location>
</feature>
<dbReference type="InterPro" id="IPR003593">
    <property type="entry name" value="AAA+_ATPase"/>
</dbReference>
<dbReference type="PANTHER" id="PTHR24223">
    <property type="entry name" value="ATP-BINDING CASSETTE SUB-FAMILY C"/>
    <property type="match status" value="1"/>
</dbReference>
<feature type="transmembrane region" description="Helical" evidence="9">
    <location>
        <begin position="205"/>
        <end position="228"/>
    </location>
</feature>
<dbReference type="InterPro" id="IPR017871">
    <property type="entry name" value="ABC_transporter-like_CS"/>
</dbReference>
<name>A0A8J6B8V5_9EUKA</name>
<evidence type="ECO:0000256" key="4">
    <source>
        <dbReference type="ARBA" id="ARBA00022737"/>
    </source>
</evidence>
<dbReference type="FunFam" id="3.40.50.300:FF:000997">
    <property type="entry name" value="Multidrug resistance-associated protein 1"/>
    <property type="match status" value="1"/>
</dbReference>
<evidence type="ECO:0000256" key="9">
    <source>
        <dbReference type="SAM" id="Phobius"/>
    </source>
</evidence>
<evidence type="ECO:0000256" key="6">
    <source>
        <dbReference type="ARBA" id="ARBA00022840"/>
    </source>
</evidence>
<keyword evidence="7 9" id="KW-1133">Transmembrane helix</keyword>
<dbReference type="OrthoDB" id="6500128at2759"/>
<dbReference type="Gene3D" id="1.20.1560.10">
    <property type="entry name" value="ABC transporter type 1, transmembrane domain"/>
    <property type="match status" value="2"/>
</dbReference>
<dbReference type="Pfam" id="PF00005">
    <property type="entry name" value="ABC_tran"/>
    <property type="match status" value="2"/>
</dbReference>
<dbReference type="Pfam" id="PF00664">
    <property type="entry name" value="ABC_membrane"/>
    <property type="match status" value="2"/>
</dbReference>
<dbReference type="InterPro" id="IPR036640">
    <property type="entry name" value="ABC1_TM_sf"/>
</dbReference>
<evidence type="ECO:0000256" key="3">
    <source>
        <dbReference type="ARBA" id="ARBA00022692"/>
    </source>
</evidence>
<comment type="caution">
    <text evidence="12">The sequence shown here is derived from an EMBL/GenBank/DDBJ whole genome shotgun (WGS) entry which is preliminary data.</text>
</comment>
<dbReference type="GO" id="GO:0005774">
    <property type="term" value="C:vacuolar membrane"/>
    <property type="evidence" value="ECO:0007669"/>
    <property type="project" value="UniProtKB-SubCell"/>
</dbReference>
<accession>A0A8J6B8V5</accession>
<organism evidence="12 13">
    <name type="scientific">Carpediemonas membranifera</name>
    <dbReference type="NCBI Taxonomy" id="201153"/>
    <lineage>
        <taxon>Eukaryota</taxon>
        <taxon>Metamonada</taxon>
        <taxon>Carpediemonas-like organisms</taxon>
        <taxon>Carpediemonas</taxon>
    </lineage>
</organism>
<evidence type="ECO:0000256" key="2">
    <source>
        <dbReference type="ARBA" id="ARBA00022448"/>
    </source>
</evidence>
<comment type="subcellular location">
    <subcellularLocation>
        <location evidence="1">Vacuole membrane</location>
        <topology evidence="1">Multi-pass membrane protein</topology>
    </subcellularLocation>
</comment>
<keyword evidence="8 9" id="KW-0472">Membrane</keyword>
<feature type="transmembrane region" description="Helical" evidence="9">
    <location>
        <begin position="751"/>
        <end position="777"/>
    </location>
</feature>
<dbReference type="SUPFAM" id="SSF90123">
    <property type="entry name" value="ABC transporter transmembrane region"/>
    <property type="match status" value="2"/>
</dbReference>
<feature type="transmembrane region" description="Helical" evidence="9">
    <location>
        <begin position="74"/>
        <end position="92"/>
    </location>
</feature>
<proteinExistence type="predicted"/>
<dbReference type="InterPro" id="IPR003439">
    <property type="entry name" value="ABC_transporter-like_ATP-bd"/>
</dbReference>
<feature type="transmembrane region" description="Helical" evidence="9">
    <location>
        <begin position="1002"/>
        <end position="1022"/>
    </location>
</feature>
<keyword evidence="3 9" id="KW-0812">Transmembrane</keyword>
<dbReference type="InterPro" id="IPR027417">
    <property type="entry name" value="P-loop_NTPase"/>
</dbReference>
<keyword evidence="5" id="KW-0547">Nucleotide-binding</keyword>
<dbReference type="InterPro" id="IPR011527">
    <property type="entry name" value="ABC1_TM_dom"/>
</dbReference>
<evidence type="ECO:0000313" key="12">
    <source>
        <dbReference type="EMBL" id="KAG9392412.1"/>
    </source>
</evidence>
<dbReference type="PROSITE" id="PS50893">
    <property type="entry name" value="ABC_TRANSPORTER_2"/>
    <property type="match status" value="2"/>
</dbReference>
<feature type="transmembrane region" description="Helical" evidence="9">
    <location>
        <begin position="234"/>
        <end position="256"/>
    </location>
</feature>
<dbReference type="FunFam" id="1.20.1560.10:FF:000010">
    <property type="entry name" value="Multidrug resistance-associated ABC transporter"/>
    <property type="match status" value="1"/>
</dbReference>
<dbReference type="CDD" id="cd18579">
    <property type="entry name" value="ABC_6TM_ABCC_D1"/>
    <property type="match status" value="1"/>
</dbReference>
<dbReference type="PROSITE" id="PS00211">
    <property type="entry name" value="ABC_TRANSPORTER_1"/>
    <property type="match status" value="2"/>
</dbReference>
<dbReference type="SMART" id="SM00382">
    <property type="entry name" value="AAA"/>
    <property type="match status" value="2"/>
</dbReference>
<feature type="transmembrane region" description="Helical" evidence="9">
    <location>
        <begin position="789"/>
        <end position="818"/>
    </location>
</feature>
<keyword evidence="6" id="KW-0067">ATP-binding</keyword>
<evidence type="ECO:0000256" key="7">
    <source>
        <dbReference type="ARBA" id="ARBA00022989"/>
    </source>
</evidence>
<evidence type="ECO:0000313" key="13">
    <source>
        <dbReference type="Proteomes" id="UP000717585"/>
    </source>
</evidence>
<keyword evidence="13" id="KW-1185">Reference proteome</keyword>
<evidence type="ECO:0000256" key="5">
    <source>
        <dbReference type="ARBA" id="ARBA00022741"/>
    </source>
</evidence>
<dbReference type="Gene3D" id="3.40.50.300">
    <property type="entry name" value="P-loop containing nucleotide triphosphate hydrolases"/>
    <property type="match status" value="2"/>
</dbReference>
<keyword evidence="2" id="KW-0813">Transport</keyword>
<feature type="transmembrane region" description="Helical" evidence="9">
    <location>
        <begin position="127"/>
        <end position="154"/>
    </location>
</feature>
<dbReference type="EMBL" id="JAHDYR010000038">
    <property type="protein sequence ID" value="KAG9392412.1"/>
    <property type="molecule type" value="Genomic_DNA"/>
</dbReference>
<gene>
    <name evidence="12" type="ORF">J8273_5402</name>
</gene>
<protein>
    <submittedName>
        <fullName evidence="12">ABC transporter transmembrane region</fullName>
    </submittedName>
</protein>
<dbReference type="Proteomes" id="UP000717585">
    <property type="component" value="Unassembled WGS sequence"/>
</dbReference>
<keyword evidence="4" id="KW-0677">Repeat</keyword>
<feature type="transmembrane region" description="Helical" evidence="9">
    <location>
        <begin position="315"/>
        <end position="339"/>
    </location>
</feature>
<dbReference type="SUPFAM" id="SSF52540">
    <property type="entry name" value="P-loop containing nucleoside triphosphate hydrolases"/>
    <property type="match status" value="2"/>
</dbReference>
<reference evidence="12" key="1">
    <citation type="submission" date="2021-05" db="EMBL/GenBank/DDBJ databases">
        <title>A free-living protist that lacks canonical eukaryotic 1 DNA replication and segregation systems.</title>
        <authorList>
            <person name="Salas-Leiva D.E."/>
            <person name="Tromer E.C."/>
            <person name="Curtis B.A."/>
            <person name="Jerlstrom-Hultqvist J."/>
            <person name="Kolisko M."/>
            <person name="Yi Z."/>
            <person name="Salas-Leiva J.S."/>
            <person name="Gallot-Lavallee L."/>
            <person name="Kops G.J.P.L."/>
            <person name="Archibald J.M."/>
            <person name="Simpson A.G.B."/>
            <person name="Roger A.J."/>
        </authorList>
    </citation>
    <scope>NUCLEOTIDE SEQUENCE</scope>
    <source>
        <strain evidence="12">BICM</strain>
    </source>
</reference>
<dbReference type="FunFam" id="3.40.50.300:FF:000163">
    <property type="entry name" value="Multidrug resistance-associated protein member 4"/>
    <property type="match status" value="1"/>
</dbReference>
<dbReference type="GO" id="GO:0140359">
    <property type="term" value="F:ABC-type transporter activity"/>
    <property type="evidence" value="ECO:0007669"/>
    <property type="project" value="InterPro"/>
</dbReference>
<feature type="transmembrane region" description="Helical" evidence="9">
    <location>
        <begin position="978"/>
        <end position="996"/>
    </location>
</feature>
<dbReference type="GO" id="GO:0016887">
    <property type="term" value="F:ATP hydrolysis activity"/>
    <property type="evidence" value="ECO:0007669"/>
    <property type="project" value="InterPro"/>
</dbReference>
<evidence type="ECO:0000259" key="11">
    <source>
        <dbReference type="PROSITE" id="PS50929"/>
    </source>
</evidence>
<dbReference type="InterPro" id="IPR050173">
    <property type="entry name" value="ABC_transporter_C-like"/>
</dbReference>
<evidence type="ECO:0000259" key="10">
    <source>
        <dbReference type="PROSITE" id="PS50893"/>
    </source>
</evidence>
<dbReference type="CDD" id="cd03250">
    <property type="entry name" value="ABCC_MRP_domain1"/>
    <property type="match status" value="1"/>
</dbReference>
<evidence type="ECO:0000256" key="1">
    <source>
        <dbReference type="ARBA" id="ARBA00004128"/>
    </source>
</evidence>
<dbReference type="InterPro" id="IPR044746">
    <property type="entry name" value="ABCC_6TM_D1"/>
</dbReference>